<dbReference type="Gene3D" id="3.40.50.850">
    <property type="entry name" value="Isochorismatase-like"/>
    <property type="match status" value="1"/>
</dbReference>
<dbReference type="RefSeq" id="WP_175397279.1">
    <property type="nucleotide sequence ID" value="NZ_JABMCB010000192.1"/>
</dbReference>
<dbReference type="CDD" id="cd01014">
    <property type="entry name" value="nicotinamidase_related"/>
    <property type="match status" value="1"/>
</dbReference>
<comment type="caution">
    <text evidence="4">The sequence shown here is derived from an EMBL/GenBank/DDBJ whole genome shotgun (WGS) entry which is preliminary data.</text>
</comment>
<reference evidence="4 5" key="1">
    <citation type="submission" date="2020-05" db="EMBL/GenBank/DDBJ databases">
        <title>Genome Sequencing of Type Strains.</title>
        <authorList>
            <person name="Lemaire J.F."/>
            <person name="Inderbitzin P."/>
            <person name="Gregorio O.A."/>
            <person name="Collins S.B."/>
            <person name="Wespe N."/>
            <person name="Knight-Connoni V."/>
        </authorList>
    </citation>
    <scope>NUCLEOTIDE SEQUENCE [LARGE SCALE GENOMIC DNA]</scope>
    <source>
        <strain evidence="4 5">LMG 21957</strain>
    </source>
</reference>
<evidence type="ECO:0000313" key="5">
    <source>
        <dbReference type="Proteomes" id="UP000526125"/>
    </source>
</evidence>
<dbReference type="InterPro" id="IPR036380">
    <property type="entry name" value="Isochorismatase-like_sf"/>
</dbReference>
<dbReference type="InterPro" id="IPR050272">
    <property type="entry name" value="Isochorismatase-like_hydrls"/>
</dbReference>
<keyword evidence="2 4" id="KW-0378">Hydrolase</keyword>
<keyword evidence="5" id="KW-1185">Reference proteome</keyword>
<protein>
    <submittedName>
        <fullName evidence="4">Cysteine hydrolase</fullName>
    </submittedName>
</protein>
<dbReference type="EMBL" id="JABMCB010000192">
    <property type="protein sequence ID" value="NUU77630.1"/>
    <property type="molecule type" value="Genomic_DNA"/>
</dbReference>
<dbReference type="Pfam" id="PF00857">
    <property type="entry name" value="Isochorismatase"/>
    <property type="match status" value="1"/>
</dbReference>
<dbReference type="PANTHER" id="PTHR43540">
    <property type="entry name" value="PEROXYUREIDOACRYLATE/UREIDOACRYLATE AMIDOHYDROLASE-RELATED"/>
    <property type="match status" value="1"/>
</dbReference>
<proteinExistence type="inferred from homology"/>
<feature type="domain" description="Isochorismatase-like" evidence="3">
    <location>
        <begin position="5"/>
        <end position="146"/>
    </location>
</feature>
<dbReference type="SUPFAM" id="SSF52499">
    <property type="entry name" value="Isochorismatase-like hydrolases"/>
    <property type="match status" value="1"/>
</dbReference>
<evidence type="ECO:0000256" key="1">
    <source>
        <dbReference type="ARBA" id="ARBA00006336"/>
    </source>
</evidence>
<sequence length="174" mass="19321">MTTYCALLVIDVQAAMFDESDPVYQGEQLLQNIQKVIAKAREAGHAVIYIQHSEGSGSPLERGTPGWEVHPCIAPIAGDLVIEKETPDSFHETDLHLKLKDNEVTELILVGMQTEVCVDTTCRRAFSLGYKVNLVRDAHSTWNSSHLTADQIIEHHNTVLRLFANVVDSESVIN</sequence>
<dbReference type="Proteomes" id="UP000526125">
    <property type="component" value="Unassembled WGS sequence"/>
</dbReference>
<dbReference type="PANTHER" id="PTHR43540:SF14">
    <property type="entry name" value="ISOCHORISMATASE"/>
    <property type="match status" value="1"/>
</dbReference>
<name>A0A7Y6C0N5_9BACL</name>
<evidence type="ECO:0000256" key="2">
    <source>
        <dbReference type="ARBA" id="ARBA00022801"/>
    </source>
</evidence>
<dbReference type="AlphaFoldDB" id="A0A7Y6C0N5"/>
<comment type="similarity">
    <text evidence="1">Belongs to the isochorismatase family.</text>
</comment>
<evidence type="ECO:0000313" key="4">
    <source>
        <dbReference type="EMBL" id="NUU77630.1"/>
    </source>
</evidence>
<dbReference type="InterPro" id="IPR000868">
    <property type="entry name" value="Isochorismatase-like_dom"/>
</dbReference>
<gene>
    <name evidence="4" type="ORF">HP552_20670</name>
</gene>
<accession>A0A7Y6C0N5</accession>
<dbReference type="GO" id="GO:0016787">
    <property type="term" value="F:hydrolase activity"/>
    <property type="evidence" value="ECO:0007669"/>
    <property type="project" value="UniProtKB-KW"/>
</dbReference>
<organism evidence="4 5">
    <name type="scientific">Paenibacillus xylanilyticus</name>
    <dbReference type="NCBI Taxonomy" id="248903"/>
    <lineage>
        <taxon>Bacteria</taxon>
        <taxon>Bacillati</taxon>
        <taxon>Bacillota</taxon>
        <taxon>Bacilli</taxon>
        <taxon>Bacillales</taxon>
        <taxon>Paenibacillaceae</taxon>
        <taxon>Paenibacillus</taxon>
    </lineage>
</organism>
<evidence type="ECO:0000259" key="3">
    <source>
        <dbReference type="Pfam" id="PF00857"/>
    </source>
</evidence>